<evidence type="ECO:0000256" key="6">
    <source>
        <dbReference type="ARBA" id="ARBA00022842"/>
    </source>
</evidence>
<dbReference type="GO" id="GO:0005737">
    <property type="term" value="C:cytoplasm"/>
    <property type="evidence" value="ECO:0007669"/>
    <property type="project" value="TreeGrafter"/>
</dbReference>
<feature type="active site" evidence="11">
    <location>
        <position position="119"/>
    </location>
</feature>
<proteinExistence type="inferred from homology"/>
<dbReference type="NCBIfam" id="NF002995">
    <property type="entry name" value="PRK03759.1"/>
    <property type="match status" value="1"/>
</dbReference>
<evidence type="ECO:0000256" key="11">
    <source>
        <dbReference type="PIRSR" id="PIRSR018427-1"/>
    </source>
</evidence>
<keyword evidence="8" id="KW-0414">Isoprene biosynthesis</keyword>
<dbReference type="NCBIfam" id="TIGR02150">
    <property type="entry name" value="IPP_isom_1"/>
    <property type="match status" value="1"/>
</dbReference>
<dbReference type="InterPro" id="IPR015797">
    <property type="entry name" value="NUDIX_hydrolase-like_dom_sf"/>
</dbReference>
<evidence type="ECO:0000256" key="5">
    <source>
        <dbReference type="ARBA" id="ARBA00022723"/>
    </source>
</evidence>
<dbReference type="PANTHER" id="PTHR10885:SF0">
    <property type="entry name" value="ISOPENTENYL-DIPHOSPHATE DELTA-ISOMERASE"/>
    <property type="match status" value="1"/>
</dbReference>
<evidence type="ECO:0000256" key="9">
    <source>
        <dbReference type="ARBA" id="ARBA00023235"/>
    </source>
</evidence>
<evidence type="ECO:0000256" key="3">
    <source>
        <dbReference type="ARBA" id="ARBA00012057"/>
    </source>
</evidence>
<gene>
    <name evidence="13" type="ORF">B0O44_107105</name>
</gene>
<dbReference type="RefSeq" id="WP_245943708.1">
    <property type="nucleotide sequence ID" value="NZ_QKLU01000007.1"/>
</dbReference>
<evidence type="ECO:0000256" key="1">
    <source>
        <dbReference type="ARBA" id="ARBA00004826"/>
    </source>
</evidence>
<evidence type="ECO:0000256" key="10">
    <source>
        <dbReference type="NCBIfam" id="TIGR02150"/>
    </source>
</evidence>
<dbReference type="AlphaFoldDB" id="A0A318UDE9"/>
<sequence>MRIFAPMMEEQVVLVDQQDKQMGTMEKMEAHRKGLLHRAFSVFIFNSKGELLLQQRARDKYHSAGKWTNTCCSHPRPGEKTADAALRRLNEEMGLQCKLEHRFSFLYQADLENQLSEHEYDHVFFGYTDALPILNPEEAIAFRYISIRALSLELEQQPGEFTAWLKICFPKIMELKSV</sequence>
<dbReference type="Pfam" id="PF00293">
    <property type="entry name" value="NUDIX"/>
    <property type="match status" value="1"/>
</dbReference>
<dbReference type="UniPathway" id="UPA00059">
    <property type="reaction ID" value="UER00104"/>
</dbReference>
<evidence type="ECO:0000256" key="2">
    <source>
        <dbReference type="ARBA" id="ARBA00007579"/>
    </source>
</evidence>
<evidence type="ECO:0000313" key="14">
    <source>
        <dbReference type="Proteomes" id="UP000248198"/>
    </source>
</evidence>
<evidence type="ECO:0000259" key="12">
    <source>
        <dbReference type="PROSITE" id="PS51462"/>
    </source>
</evidence>
<keyword evidence="14" id="KW-1185">Reference proteome</keyword>
<evidence type="ECO:0000256" key="4">
    <source>
        <dbReference type="ARBA" id="ARBA00022490"/>
    </source>
</evidence>
<dbReference type="InterPro" id="IPR000086">
    <property type="entry name" value="NUDIX_hydrolase_dom"/>
</dbReference>
<dbReference type="PROSITE" id="PS51462">
    <property type="entry name" value="NUDIX"/>
    <property type="match status" value="1"/>
</dbReference>
<reference evidence="13 14" key="1">
    <citation type="submission" date="2018-06" db="EMBL/GenBank/DDBJ databases">
        <title>Genomic Encyclopedia of Archaeal and Bacterial Type Strains, Phase II (KMG-II): from individual species to whole genera.</title>
        <authorList>
            <person name="Goeker M."/>
        </authorList>
    </citation>
    <scope>NUCLEOTIDE SEQUENCE [LARGE SCALE GENOMIC DNA]</scope>
    <source>
        <strain evidence="13 14">DSM 27372</strain>
    </source>
</reference>
<dbReference type="EMBL" id="QKLU01000007">
    <property type="protein sequence ID" value="PYF71490.1"/>
    <property type="molecule type" value="Genomic_DNA"/>
</dbReference>
<feature type="active site" evidence="11">
    <location>
        <position position="72"/>
    </location>
</feature>
<comment type="caution">
    <text evidence="13">The sequence shown here is derived from an EMBL/GenBank/DDBJ whole genome shotgun (WGS) entry which is preliminary data.</text>
</comment>
<dbReference type="GO" id="GO:0009240">
    <property type="term" value="P:isopentenyl diphosphate biosynthetic process"/>
    <property type="evidence" value="ECO:0007669"/>
    <property type="project" value="TreeGrafter"/>
</dbReference>
<comment type="similarity">
    <text evidence="2">Belongs to the IPP isomerase type 1 family.</text>
</comment>
<keyword evidence="7" id="KW-0464">Manganese</keyword>
<evidence type="ECO:0000256" key="7">
    <source>
        <dbReference type="ARBA" id="ARBA00023211"/>
    </source>
</evidence>
<dbReference type="HAMAP" id="MF_00202">
    <property type="entry name" value="Idi"/>
    <property type="match status" value="1"/>
</dbReference>
<name>A0A318UDE9_9SPHI</name>
<protein>
    <recommendedName>
        <fullName evidence="3 10">Isopentenyl-diphosphate delta-isomerase</fullName>
        <ecNumber evidence="3 10">5.3.3.2</ecNumber>
    </recommendedName>
</protein>
<dbReference type="PIRSF" id="PIRSF018427">
    <property type="entry name" value="Isopntndiph_ism"/>
    <property type="match status" value="1"/>
</dbReference>
<dbReference type="CDD" id="cd02885">
    <property type="entry name" value="NUDIX_IPP_Isomerase"/>
    <property type="match status" value="1"/>
</dbReference>
<organism evidence="13 14">
    <name type="scientific">Pedobacter nutrimenti</name>
    <dbReference type="NCBI Taxonomy" id="1241337"/>
    <lineage>
        <taxon>Bacteria</taxon>
        <taxon>Pseudomonadati</taxon>
        <taxon>Bacteroidota</taxon>
        <taxon>Sphingobacteriia</taxon>
        <taxon>Sphingobacteriales</taxon>
        <taxon>Sphingobacteriaceae</taxon>
        <taxon>Pedobacter</taxon>
    </lineage>
</organism>
<dbReference type="InterPro" id="IPR056375">
    <property type="entry name" value="Idi_bact"/>
</dbReference>
<dbReference type="InterPro" id="IPR011876">
    <property type="entry name" value="IsopentenylPP_isomerase_typ1"/>
</dbReference>
<dbReference type="GO" id="GO:0004452">
    <property type="term" value="F:isopentenyl-diphosphate delta-isomerase activity"/>
    <property type="evidence" value="ECO:0007669"/>
    <property type="project" value="UniProtKB-UniRule"/>
</dbReference>
<keyword evidence="5" id="KW-0479">Metal-binding</keyword>
<dbReference type="Proteomes" id="UP000248198">
    <property type="component" value="Unassembled WGS sequence"/>
</dbReference>
<dbReference type="EC" id="5.3.3.2" evidence="3 10"/>
<keyword evidence="6" id="KW-0460">Magnesium</keyword>
<dbReference type="GO" id="GO:0050992">
    <property type="term" value="P:dimethylallyl diphosphate biosynthetic process"/>
    <property type="evidence" value="ECO:0007669"/>
    <property type="project" value="UniProtKB-UniPathway"/>
</dbReference>
<dbReference type="Gene3D" id="3.90.79.10">
    <property type="entry name" value="Nucleoside Triphosphate Pyrophosphohydrolase"/>
    <property type="match status" value="1"/>
</dbReference>
<evidence type="ECO:0000256" key="8">
    <source>
        <dbReference type="ARBA" id="ARBA00023229"/>
    </source>
</evidence>
<dbReference type="SUPFAM" id="SSF55811">
    <property type="entry name" value="Nudix"/>
    <property type="match status" value="1"/>
</dbReference>
<feature type="domain" description="Nudix hydrolase" evidence="12">
    <location>
        <begin position="35"/>
        <end position="167"/>
    </location>
</feature>
<comment type="pathway">
    <text evidence="1">Isoprenoid biosynthesis; dimethylallyl diphosphate biosynthesis; dimethylallyl diphosphate from isopentenyl diphosphate: step 1/1.</text>
</comment>
<keyword evidence="4" id="KW-0963">Cytoplasm</keyword>
<dbReference type="PANTHER" id="PTHR10885">
    <property type="entry name" value="ISOPENTENYL-DIPHOSPHATE DELTA-ISOMERASE"/>
    <property type="match status" value="1"/>
</dbReference>
<evidence type="ECO:0000313" key="13">
    <source>
        <dbReference type="EMBL" id="PYF71490.1"/>
    </source>
</evidence>
<dbReference type="GO" id="GO:0046872">
    <property type="term" value="F:metal ion binding"/>
    <property type="evidence" value="ECO:0007669"/>
    <property type="project" value="UniProtKB-KW"/>
</dbReference>
<accession>A0A318UDE9</accession>
<keyword evidence="9 13" id="KW-0413">Isomerase</keyword>